<feature type="domain" description="Pseudouridine synthase RsuA/RluA-like" evidence="5">
    <location>
        <begin position="116"/>
        <end position="281"/>
    </location>
</feature>
<evidence type="ECO:0000256" key="4">
    <source>
        <dbReference type="ARBA" id="ARBA00033164"/>
    </source>
</evidence>
<comment type="similarity">
    <text evidence="2">Belongs to the pseudouridine synthase RluA family.</text>
</comment>
<protein>
    <recommendedName>
        <fullName evidence="3">RNA pseudouridylate synthase</fullName>
    </recommendedName>
    <alternativeName>
        <fullName evidence="4">RNA-uridine isomerase</fullName>
    </alternativeName>
</protein>
<evidence type="ECO:0000313" key="7">
    <source>
        <dbReference type="Proteomes" id="UP000437824"/>
    </source>
</evidence>
<name>A0A844GGS1_9FIRM</name>
<dbReference type="CDD" id="cd02869">
    <property type="entry name" value="PseudoU_synth_RluA_like"/>
    <property type="match status" value="1"/>
</dbReference>
<dbReference type="Pfam" id="PF00849">
    <property type="entry name" value="PseudoU_synth_2"/>
    <property type="match status" value="1"/>
</dbReference>
<sequence>MERYLEFRINEQTAEIKIEAFLKKNAGLTKRQISQAKFRLDGITKNGIRCRVTETAYPGDVIRVCLEEAQTASAHLENYNFKIGSKTQAGLHCDKASIPVSEASLSLDIVYEDTDILAVNKPAGMVTHPTGIHYADSLSNLVADYFREKNESVCVRPVGRLDQETSGIVIFAKNQVAASRLQSVKSPCKIHKQYLAVVSGALPVDAPDVWHTINLPLIQDPANHLKMKTAADLSLHSSVLSGKIKTAVTHYHTLFTSQDWSLVTLKLDTGRTHQIRVHMSSTGHPLLGDSLYEKNITEKQSPNKDADIAPVSCLRHPFKRAALHAWRVSFQHPFKDEFISLEAPLPFDFRELVSFFGPGSI</sequence>
<accession>A0A844GGS1</accession>
<dbReference type="GO" id="GO:0009982">
    <property type="term" value="F:pseudouridine synthase activity"/>
    <property type="evidence" value="ECO:0007669"/>
    <property type="project" value="InterPro"/>
</dbReference>
<proteinExistence type="inferred from homology"/>
<organism evidence="6 7">
    <name type="scientific">Blautia luti DSM 14534 = JCM 17040</name>
    <dbReference type="NCBI Taxonomy" id="649762"/>
    <lineage>
        <taxon>Bacteria</taxon>
        <taxon>Bacillati</taxon>
        <taxon>Bacillota</taxon>
        <taxon>Clostridia</taxon>
        <taxon>Lachnospirales</taxon>
        <taxon>Lachnospiraceae</taxon>
        <taxon>Blautia</taxon>
    </lineage>
</organism>
<dbReference type="AlphaFoldDB" id="A0A844GGS1"/>
<comment type="caution">
    <text evidence="6">The sequence shown here is derived from an EMBL/GenBank/DDBJ whole genome shotgun (WGS) entry which is preliminary data.</text>
</comment>
<dbReference type="EMBL" id="WMBC01000005">
    <property type="protein sequence ID" value="MTD61276.1"/>
    <property type="molecule type" value="Genomic_DNA"/>
</dbReference>
<gene>
    <name evidence="6" type="ORF">GKZ57_08335</name>
</gene>
<evidence type="ECO:0000256" key="1">
    <source>
        <dbReference type="ARBA" id="ARBA00000073"/>
    </source>
</evidence>
<dbReference type="SUPFAM" id="SSF55120">
    <property type="entry name" value="Pseudouridine synthase"/>
    <property type="match status" value="1"/>
</dbReference>
<dbReference type="PANTHER" id="PTHR21600">
    <property type="entry name" value="MITOCHONDRIAL RNA PSEUDOURIDINE SYNTHASE"/>
    <property type="match status" value="1"/>
</dbReference>
<dbReference type="GO" id="GO:0000455">
    <property type="term" value="P:enzyme-directed rRNA pseudouridine synthesis"/>
    <property type="evidence" value="ECO:0007669"/>
    <property type="project" value="TreeGrafter"/>
</dbReference>
<evidence type="ECO:0000256" key="2">
    <source>
        <dbReference type="ARBA" id="ARBA00010876"/>
    </source>
</evidence>
<dbReference type="PANTHER" id="PTHR21600:SF87">
    <property type="entry name" value="RNA PSEUDOURIDYLATE SYNTHASE DOMAIN-CONTAINING PROTEIN 1"/>
    <property type="match status" value="1"/>
</dbReference>
<dbReference type="GO" id="GO:0003723">
    <property type="term" value="F:RNA binding"/>
    <property type="evidence" value="ECO:0007669"/>
    <property type="project" value="InterPro"/>
</dbReference>
<comment type="catalytic activity">
    <reaction evidence="1">
        <text>a uridine in RNA = a pseudouridine in RNA</text>
        <dbReference type="Rhea" id="RHEA:48348"/>
        <dbReference type="Rhea" id="RHEA-COMP:12068"/>
        <dbReference type="Rhea" id="RHEA-COMP:12069"/>
        <dbReference type="ChEBI" id="CHEBI:65314"/>
        <dbReference type="ChEBI" id="CHEBI:65315"/>
    </reaction>
</comment>
<dbReference type="RefSeq" id="WP_154780261.1">
    <property type="nucleotide sequence ID" value="NZ_WMBC01000005.1"/>
</dbReference>
<dbReference type="Proteomes" id="UP000437824">
    <property type="component" value="Unassembled WGS sequence"/>
</dbReference>
<reference evidence="6 7" key="1">
    <citation type="submission" date="2019-11" db="EMBL/GenBank/DDBJ databases">
        <title>Draft genome sequence of Blautia luti DSM 14534T, isolated from human stool.</title>
        <authorList>
            <person name="Ortiz R."/>
            <person name="Melis-Arcos F."/>
            <person name="Covarrubias P."/>
            <person name="Cardenas J.P."/>
            <person name="Perez-Donoso J."/>
            <person name="Almonacid D."/>
        </authorList>
    </citation>
    <scope>NUCLEOTIDE SEQUENCE [LARGE SCALE GENOMIC DNA]</scope>
    <source>
        <strain evidence="6 7">DSM 14534</strain>
    </source>
</reference>
<evidence type="ECO:0000256" key="3">
    <source>
        <dbReference type="ARBA" id="ARBA00031870"/>
    </source>
</evidence>
<dbReference type="InterPro" id="IPR006145">
    <property type="entry name" value="PsdUridine_synth_RsuA/RluA"/>
</dbReference>
<dbReference type="InterPro" id="IPR020103">
    <property type="entry name" value="PsdUridine_synth_cat_dom_sf"/>
</dbReference>
<dbReference type="GO" id="GO:0140098">
    <property type="term" value="F:catalytic activity, acting on RNA"/>
    <property type="evidence" value="ECO:0007669"/>
    <property type="project" value="UniProtKB-ARBA"/>
</dbReference>
<evidence type="ECO:0000313" key="6">
    <source>
        <dbReference type="EMBL" id="MTD61276.1"/>
    </source>
</evidence>
<dbReference type="Gene3D" id="3.30.2350.10">
    <property type="entry name" value="Pseudouridine synthase"/>
    <property type="match status" value="1"/>
</dbReference>
<dbReference type="InterPro" id="IPR050188">
    <property type="entry name" value="RluA_PseudoU_synthase"/>
</dbReference>
<evidence type="ECO:0000259" key="5">
    <source>
        <dbReference type="Pfam" id="PF00849"/>
    </source>
</evidence>